<evidence type="ECO:0000256" key="3">
    <source>
        <dbReference type="ARBA" id="ARBA00022723"/>
    </source>
</evidence>
<evidence type="ECO:0000256" key="7">
    <source>
        <dbReference type="NCBIfam" id="TIGR01696"/>
    </source>
</evidence>
<comment type="catalytic activity">
    <reaction evidence="6">
        <text>alpha-D-ribose 1-phosphate = D-ribose 5-phosphate</text>
        <dbReference type="Rhea" id="RHEA:18793"/>
        <dbReference type="ChEBI" id="CHEBI:57720"/>
        <dbReference type="ChEBI" id="CHEBI:78346"/>
        <dbReference type="EC" id="5.4.2.7"/>
    </reaction>
</comment>
<dbReference type="EC" id="5.4.2.7" evidence="6 7"/>
<evidence type="ECO:0000256" key="2">
    <source>
        <dbReference type="ARBA" id="ARBA00022490"/>
    </source>
</evidence>
<dbReference type="EMBL" id="SOBK01000010">
    <property type="protein sequence ID" value="TDT87010.1"/>
    <property type="molecule type" value="Genomic_DNA"/>
</dbReference>
<gene>
    <name evidence="6" type="primary">deoB</name>
    <name evidence="9" type="ORF">EDC59_11091</name>
</gene>
<comment type="catalytic activity">
    <reaction evidence="6">
        <text>2-deoxy-alpha-D-ribose 1-phosphate = 2-deoxy-D-ribose 5-phosphate</text>
        <dbReference type="Rhea" id="RHEA:27658"/>
        <dbReference type="ChEBI" id="CHEBI:57259"/>
        <dbReference type="ChEBI" id="CHEBI:62877"/>
        <dbReference type="EC" id="5.4.2.7"/>
    </reaction>
</comment>
<feature type="binding site" evidence="6">
    <location>
        <position position="309"/>
    </location>
    <ligand>
        <name>Mn(2+)</name>
        <dbReference type="ChEBI" id="CHEBI:29035"/>
        <label>2</label>
    </ligand>
</feature>
<evidence type="ECO:0000256" key="1">
    <source>
        <dbReference type="ARBA" id="ARBA00010373"/>
    </source>
</evidence>
<name>A0AA94TJA4_9BACT</name>
<comment type="subcellular location">
    <subcellularLocation>
        <location evidence="6">Cytoplasm</location>
    </subcellularLocation>
</comment>
<dbReference type="PANTHER" id="PTHR21110:SF0">
    <property type="entry name" value="PHOSPHOPENTOMUTASE"/>
    <property type="match status" value="1"/>
</dbReference>
<evidence type="ECO:0000313" key="9">
    <source>
        <dbReference type="EMBL" id="TDT87010.1"/>
    </source>
</evidence>
<keyword evidence="3 6" id="KW-0479">Metal-binding</keyword>
<evidence type="ECO:0000259" key="8">
    <source>
        <dbReference type="Pfam" id="PF01676"/>
    </source>
</evidence>
<dbReference type="Proteomes" id="UP000295506">
    <property type="component" value="Unassembled WGS sequence"/>
</dbReference>
<dbReference type="PANTHER" id="PTHR21110">
    <property type="entry name" value="PHOSPHOPENTOMUTASE"/>
    <property type="match status" value="1"/>
</dbReference>
<comment type="pathway">
    <text evidence="6">Carbohydrate degradation; 2-deoxy-D-ribose 1-phosphate degradation; D-glyceraldehyde 3-phosphate and acetaldehyde from 2-deoxy-alpha-D-ribose 1-phosphate: step 1/2.</text>
</comment>
<dbReference type="SUPFAM" id="SSF143856">
    <property type="entry name" value="DeoB insert domain-like"/>
    <property type="match status" value="1"/>
</dbReference>
<evidence type="ECO:0000256" key="6">
    <source>
        <dbReference type="HAMAP-Rule" id="MF_00740"/>
    </source>
</evidence>
<dbReference type="GO" id="GO:0008973">
    <property type="term" value="F:phosphopentomutase activity"/>
    <property type="evidence" value="ECO:0007669"/>
    <property type="project" value="UniProtKB-UniRule"/>
</dbReference>
<protein>
    <recommendedName>
        <fullName evidence="6 7">Phosphopentomutase</fullName>
        <ecNumber evidence="6 7">5.4.2.7</ecNumber>
    </recommendedName>
    <alternativeName>
        <fullName evidence="6">Phosphodeoxyribomutase</fullName>
    </alternativeName>
</protein>
<proteinExistence type="inferred from homology"/>
<feature type="binding site" evidence="6">
    <location>
        <position position="304"/>
    </location>
    <ligand>
        <name>Mn(2+)</name>
        <dbReference type="ChEBI" id="CHEBI:29035"/>
        <label>2</label>
    </ligand>
</feature>
<comment type="function">
    <text evidence="6">Isomerase that catalyzes the conversion of deoxy-ribose 1-phosphate (dRib-1-P) and ribose 1-phosphate (Rib-1-P) to deoxy-ribose 5-phosphate (dRib-5-P) and ribose 5-phosphate (Rib-5-P), respectively.</text>
</comment>
<feature type="binding site" evidence="6">
    <location>
        <position position="357"/>
    </location>
    <ligand>
        <name>Mn(2+)</name>
        <dbReference type="ChEBI" id="CHEBI:29035"/>
        <label>2</label>
    </ligand>
</feature>
<keyword evidence="2 6" id="KW-0963">Cytoplasm</keyword>
<sequence>MIGRAFILVLDSLGIGWAPDADRFGDAGADTLGHIAETCARGKGDRQGLRAGPLNLPCLSSLGIGLAAQLVTGTVPPNLGSPVLRGRFAAAREISRGKDTPSGHWEMAGAPVTFDWGYFPDTVPTFPKELTDALIQRAGLPGILGDKHASGTEIIAELGAEHMTTGKPICYTSADSVFQIAAHEETFGLDRLLALCELARQLLEGYNIGRVIARPFMGEPGNFTRTANRRDYSLEPPAETLLDRLKAAGREVIAVGKISDIFAHRGMTKSVKGPSSDALFDLVETEVAAAPDGSLTFANFVEFDSEWGHRRDVPGYAAALEHLDPRLTAFIPKLRPGDLAVVTADHGCDPTWKGTDHTRECVPVLLFGPAALPGCAGMRETFADVGQTVARHLGIDPLECGEPIELR</sequence>
<comment type="cofactor">
    <cofactor evidence="6">
        <name>Mn(2+)</name>
        <dbReference type="ChEBI" id="CHEBI:29035"/>
    </cofactor>
    <text evidence="6">Binds 2 manganese ions.</text>
</comment>
<dbReference type="GO" id="GO:0005829">
    <property type="term" value="C:cytosol"/>
    <property type="evidence" value="ECO:0007669"/>
    <property type="project" value="TreeGrafter"/>
</dbReference>
<dbReference type="Gene3D" id="3.30.70.1250">
    <property type="entry name" value="Phosphopentomutase"/>
    <property type="match status" value="1"/>
</dbReference>
<keyword evidence="5 6" id="KW-0413">Isomerase</keyword>
<feature type="binding site" evidence="6">
    <location>
        <position position="11"/>
    </location>
    <ligand>
        <name>Mn(2+)</name>
        <dbReference type="ChEBI" id="CHEBI:29035"/>
        <label>1</label>
    </ligand>
</feature>
<feature type="binding site" evidence="6">
    <location>
        <position position="345"/>
    </location>
    <ligand>
        <name>Mn(2+)</name>
        <dbReference type="ChEBI" id="CHEBI:29035"/>
        <label>1</label>
    </ligand>
</feature>
<dbReference type="HAMAP" id="MF_00740">
    <property type="entry name" value="Phosphopentomut"/>
    <property type="match status" value="1"/>
</dbReference>
<comment type="similarity">
    <text evidence="1 6">Belongs to the phosphopentomutase family.</text>
</comment>
<dbReference type="RefSeq" id="WP_233490979.1">
    <property type="nucleotide sequence ID" value="NZ_CP014206.1"/>
</dbReference>
<dbReference type="GO" id="GO:0000287">
    <property type="term" value="F:magnesium ion binding"/>
    <property type="evidence" value="ECO:0007669"/>
    <property type="project" value="UniProtKB-UniRule"/>
</dbReference>
<feature type="binding site" evidence="6">
    <location>
        <position position="346"/>
    </location>
    <ligand>
        <name>Mn(2+)</name>
        <dbReference type="ChEBI" id="CHEBI:29035"/>
        <label>1</label>
    </ligand>
</feature>
<evidence type="ECO:0000313" key="10">
    <source>
        <dbReference type="Proteomes" id="UP000295506"/>
    </source>
</evidence>
<dbReference type="GO" id="GO:0009117">
    <property type="term" value="P:nucleotide metabolic process"/>
    <property type="evidence" value="ECO:0007669"/>
    <property type="project" value="UniProtKB-UniRule"/>
</dbReference>
<dbReference type="SUPFAM" id="SSF53649">
    <property type="entry name" value="Alkaline phosphatase-like"/>
    <property type="match status" value="1"/>
</dbReference>
<evidence type="ECO:0000256" key="5">
    <source>
        <dbReference type="ARBA" id="ARBA00023235"/>
    </source>
</evidence>
<dbReference type="GO" id="GO:0043094">
    <property type="term" value="P:metabolic compound salvage"/>
    <property type="evidence" value="ECO:0007669"/>
    <property type="project" value="UniProtKB-UniRule"/>
</dbReference>
<dbReference type="GO" id="GO:0030145">
    <property type="term" value="F:manganese ion binding"/>
    <property type="evidence" value="ECO:0007669"/>
    <property type="project" value="UniProtKB-UniRule"/>
</dbReference>
<comment type="caution">
    <text evidence="9">The sequence shown here is derived from an EMBL/GenBank/DDBJ whole genome shotgun (WGS) entry which is preliminary data.</text>
</comment>
<dbReference type="NCBIfam" id="NF003766">
    <property type="entry name" value="PRK05362.1"/>
    <property type="match status" value="1"/>
</dbReference>
<reference evidence="9 10" key="1">
    <citation type="submission" date="2019-03" db="EMBL/GenBank/DDBJ databases">
        <title>Genomic Encyclopedia of Type Strains, Phase IV (KMG-IV): sequencing the most valuable type-strain genomes for metagenomic binning, comparative biology and taxonomic classification.</title>
        <authorList>
            <person name="Goeker M."/>
        </authorList>
    </citation>
    <scope>NUCLEOTIDE SEQUENCE [LARGE SCALE GENOMIC DNA]</scope>
    <source>
        <strain evidence="9 10">DSM 101483</strain>
    </source>
</reference>
<dbReference type="AlphaFoldDB" id="A0AA94TJA4"/>
<dbReference type="InterPro" id="IPR010045">
    <property type="entry name" value="DeoB"/>
</dbReference>
<dbReference type="InterPro" id="IPR024052">
    <property type="entry name" value="Phosphopentomutase_DeoB_cap_sf"/>
</dbReference>
<dbReference type="PIRSF" id="PIRSF001491">
    <property type="entry name" value="Ppentomutase"/>
    <property type="match status" value="1"/>
</dbReference>
<dbReference type="CDD" id="cd16009">
    <property type="entry name" value="PPM"/>
    <property type="match status" value="1"/>
</dbReference>
<dbReference type="Pfam" id="PF01676">
    <property type="entry name" value="Metalloenzyme"/>
    <property type="match status" value="1"/>
</dbReference>
<feature type="domain" description="Metalloenzyme" evidence="8">
    <location>
        <begin position="4"/>
        <end position="396"/>
    </location>
</feature>
<dbReference type="NCBIfam" id="TIGR01696">
    <property type="entry name" value="deoB"/>
    <property type="match status" value="1"/>
</dbReference>
<accession>A0AA94TJA4</accession>
<evidence type="ECO:0000256" key="4">
    <source>
        <dbReference type="ARBA" id="ARBA00023211"/>
    </source>
</evidence>
<keyword evidence="4 6" id="KW-0464">Manganese</keyword>
<dbReference type="InterPro" id="IPR006124">
    <property type="entry name" value="Metalloenzyme"/>
</dbReference>
<dbReference type="Gene3D" id="3.40.720.10">
    <property type="entry name" value="Alkaline Phosphatase, subunit A"/>
    <property type="match status" value="1"/>
</dbReference>
<dbReference type="GO" id="GO:0006018">
    <property type="term" value="P:2-deoxyribose 1-phosphate catabolic process"/>
    <property type="evidence" value="ECO:0007669"/>
    <property type="project" value="UniProtKB-UniRule"/>
</dbReference>
<dbReference type="InterPro" id="IPR017850">
    <property type="entry name" value="Alkaline_phosphatase_core_sf"/>
</dbReference>
<dbReference type="FunFam" id="3.30.70.1250:FF:000001">
    <property type="entry name" value="Phosphopentomutase"/>
    <property type="match status" value="1"/>
</dbReference>
<organism evidence="9 10">
    <name type="scientific">Pseudodesulfovibrio indicus</name>
    <dbReference type="NCBI Taxonomy" id="1716143"/>
    <lineage>
        <taxon>Bacteria</taxon>
        <taxon>Pseudomonadati</taxon>
        <taxon>Thermodesulfobacteriota</taxon>
        <taxon>Desulfovibrionia</taxon>
        <taxon>Desulfovibrionales</taxon>
        <taxon>Desulfovibrionaceae</taxon>
    </lineage>
</organism>